<reference evidence="2 3" key="1">
    <citation type="submission" date="2020-11" db="EMBL/GenBank/DDBJ databases">
        <title>Erythrobacter sediminis sp. nov., a marine bacterium from a tidal flat of Garorim Bay.</title>
        <authorList>
            <person name="Kim D."/>
            <person name="Yoo Y."/>
            <person name="Kim J.-J."/>
        </authorList>
    </citation>
    <scope>NUCLEOTIDE SEQUENCE [LARGE SCALE GENOMIC DNA]</scope>
    <source>
        <strain evidence="2 3">JGD-13</strain>
    </source>
</reference>
<gene>
    <name evidence="2" type="ORF">I5L03_07985</name>
</gene>
<protein>
    <recommendedName>
        <fullName evidence="4">DUF4267 domain-containing protein</fullName>
    </recommendedName>
</protein>
<comment type="caution">
    <text evidence="2">The sequence shown here is derived from an EMBL/GenBank/DDBJ whole genome shotgun (WGS) entry which is preliminary data.</text>
</comment>
<accession>A0ABS0N3J3</accession>
<organism evidence="2 3">
    <name type="scientific">Aurantiacibacter sediminis</name>
    <dbReference type="NCBI Taxonomy" id="2793064"/>
    <lineage>
        <taxon>Bacteria</taxon>
        <taxon>Pseudomonadati</taxon>
        <taxon>Pseudomonadota</taxon>
        <taxon>Alphaproteobacteria</taxon>
        <taxon>Sphingomonadales</taxon>
        <taxon>Erythrobacteraceae</taxon>
        <taxon>Aurantiacibacter</taxon>
    </lineage>
</organism>
<feature type="transmembrane region" description="Helical" evidence="1">
    <location>
        <begin position="56"/>
        <end position="76"/>
    </location>
</feature>
<evidence type="ECO:0000256" key="1">
    <source>
        <dbReference type="SAM" id="Phobius"/>
    </source>
</evidence>
<evidence type="ECO:0000313" key="3">
    <source>
        <dbReference type="Proteomes" id="UP000602442"/>
    </source>
</evidence>
<dbReference type="EMBL" id="JAEANY010000002">
    <property type="protein sequence ID" value="MBH5322522.1"/>
    <property type="molecule type" value="Genomic_DNA"/>
</dbReference>
<proteinExistence type="predicted"/>
<keyword evidence="1" id="KW-0472">Membrane</keyword>
<evidence type="ECO:0000313" key="2">
    <source>
        <dbReference type="EMBL" id="MBH5322522.1"/>
    </source>
</evidence>
<keyword evidence="1" id="KW-1133">Transmembrane helix</keyword>
<keyword evidence="1" id="KW-0812">Transmembrane</keyword>
<evidence type="ECO:0008006" key="4">
    <source>
        <dbReference type="Google" id="ProtNLM"/>
    </source>
</evidence>
<dbReference type="RefSeq" id="WP_197921212.1">
    <property type="nucleotide sequence ID" value="NZ_CAWPTA010000007.1"/>
</dbReference>
<sequence>MEYLNPTFMLLMAAALCAITALIHSVLGEHRLIGPILASGMPLMESPLARNVTRFAWHWTTVLWFCVAAVLVLAAYGDIDAPWLILGIGIAHLVAGVADAVMTRGQHMGWPLITLIGVLATLAYYVTTSTITT</sequence>
<feature type="transmembrane region" description="Helical" evidence="1">
    <location>
        <begin position="83"/>
        <end position="102"/>
    </location>
</feature>
<feature type="transmembrane region" description="Helical" evidence="1">
    <location>
        <begin position="108"/>
        <end position="127"/>
    </location>
</feature>
<dbReference type="Proteomes" id="UP000602442">
    <property type="component" value="Unassembled WGS sequence"/>
</dbReference>
<name>A0ABS0N3J3_9SPHN</name>
<keyword evidence="3" id="KW-1185">Reference proteome</keyword>